<dbReference type="Pfam" id="PF13380">
    <property type="entry name" value="CoA_binding_2"/>
    <property type="match status" value="1"/>
</dbReference>
<dbReference type="STRING" id="1797197.A2Y75_06565"/>
<keyword evidence="2" id="KW-0547">Nucleotide-binding</keyword>
<dbReference type="PANTHER" id="PTHR43334">
    <property type="entry name" value="ACETATE--COA LIGASE [ADP-FORMING]"/>
    <property type="match status" value="1"/>
</dbReference>
<dbReference type="SMART" id="SM00881">
    <property type="entry name" value="CoA_binding"/>
    <property type="match status" value="1"/>
</dbReference>
<keyword evidence="3" id="KW-0067">ATP-binding</keyword>
<feature type="domain" description="CoA-binding" evidence="4">
    <location>
        <begin position="12"/>
        <end position="107"/>
    </location>
</feature>
<comment type="caution">
    <text evidence="5">The sequence shown here is derived from an EMBL/GenBank/DDBJ whole genome shotgun (WGS) entry which is preliminary data.</text>
</comment>
<dbReference type="Gene3D" id="3.40.50.720">
    <property type="entry name" value="NAD(P)-binding Rossmann-like Domain"/>
    <property type="match status" value="1"/>
</dbReference>
<dbReference type="GO" id="GO:0005524">
    <property type="term" value="F:ATP binding"/>
    <property type="evidence" value="ECO:0007669"/>
    <property type="project" value="UniProtKB-KW"/>
</dbReference>
<dbReference type="InterPro" id="IPR032875">
    <property type="entry name" value="Succ_CoA_lig_flav_dom"/>
</dbReference>
<dbReference type="InterPro" id="IPR051538">
    <property type="entry name" value="Acyl-CoA_Synth/Transferase"/>
</dbReference>
<evidence type="ECO:0000256" key="1">
    <source>
        <dbReference type="ARBA" id="ARBA00022598"/>
    </source>
</evidence>
<reference evidence="5 6" key="1">
    <citation type="journal article" date="2016" name="Nat. Commun.">
        <title>Thousands of microbial genomes shed light on interconnected biogeochemical processes in an aquifer system.</title>
        <authorList>
            <person name="Anantharaman K."/>
            <person name="Brown C.T."/>
            <person name="Hug L.A."/>
            <person name="Sharon I."/>
            <person name="Castelle C.J."/>
            <person name="Probst A.J."/>
            <person name="Thomas B.C."/>
            <person name="Singh A."/>
            <person name="Wilkins M.J."/>
            <person name="Karaoz U."/>
            <person name="Brodie E.L."/>
            <person name="Williams K.H."/>
            <person name="Hubbard S.S."/>
            <person name="Banfield J.F."/>
        </authorList>
    </citation>
    <scope>NUCLEOTIDE SEQUENCE [LARGE SCALE GENOMIC DNA]</scope>
</reference>
<evidence type="ECO:0000256" key="2">
    <source>
        <dbReference type="ARBA" id="ARBA00022741"/>
    </source>
</evidence>
<dbReference type="SUPFAM" id="SSF51735">
    <property type="entry name" value="NAD(P)-binding Rossmann-fold domains"/>
    <property type="match status" value="1"/>
</dbReference>
<organism evidence="5 6">
    <name type="scientific">Candidatus Solincola sediminis</name>
    <dbReference type="NCBI Taxonomy" id="1797199"/>
    <lineage>
        <taxon>Bacteria</taxon>
        <taxon>Bacillati</taxon>
        <taxon>Actinomycetota</taxon>
        <taxon>Candidatus Geothermincolia</taxon>
        <taxon>Candidatus Geothermincolales</taxon>
        <taxon>Candidatus Geothermincolaceae</taxon>
        <taxon>Candidatus Solincola</taxon>
    </lineage>
</organism>
<name>A0A1F2WJ03_9ACTN</name>
<accession>A0A1F2WJ03</accession>
<gene>
    <name evidence="5" type="ORF">A2Y75_06565</name>
</gene>
<dbReference type="Pfam" id="PF13607">
    <property type="entry name" value="Succ_CoA_lig"/>
    <property type="match status" value="1"/>
</dbReference>
<dbReference type="EMBL" id="MELK01000040">
    <property type="protein sequence ID" value="OFW56822.1"/>
    <property type="molecule type" value="Genomic_DNA"/>
</dbReference>
<dbReference type="Proteomes" id="UP000177876">
    <property type="component" value="Unassembled WGS sequence"/>
</dbReference>
<evidence type="ECO:0000259" key="4">
    <source>
        <dbReference type="SMART" id="SM00881"/>
    </source>
</evidence>
<dbReference type="Gene3D" id="3.40.50.261">
    <property type="entry name" value="Succinyl-CoA synthetase domains"/>
    <property type="match status" value="2"/>
</dbReference>
<dbReference type="GO" id="GO:0016874">
    <property type="term" value="F:ligase activity"/>
    <property type="evidence" value="ECO:0007669"/>
    <property type="project" value="UniProtKB-KW"/>
</dbReference>
<dbReference type="SUPFAM" id="SSF52210">
    <property type="entry name" value="Succinyl-CoA synthetase domains"/>
    <property type="match status" value="2"/>
</dbReference>
<dbReference type="InterPro" id="IPR036291">
    <property type="entry name" value="NAD(P)-bd_dom_sf"/>
</dbReference>
<evidence type="ECO:0000313" key="6">
    <source>
        <dbReference type="Proteomes" id="UP000177876"/>
    </source>
</evidence>
<proteinExistence type="predicted"/>
<keyword evidence="1" id="KW-0436">Ligase</keyword>
<protein>
    <recommendedName>
        <fullName evidence="4">CoA-binding domain-containing protein</fullName>
    </recommendedName>
</protein>
<dbReference type="InterPro" id="IPR003781">
    <property type="entry name" value="CoA-bd"/>
</dbReference>
<dbReference type="AlphaFoldDB" id="A0A1F2WJ03"/>
<evidence type="ECO:0000256" key="3">
    <source>
        <dbReference type="ARBA" id="ARBA00022840"/>
    </source>
</evidence>
<evidence type="ECO:0000313" key="5">
    <source>
        <dbReference type="EMBL" id="OFW56822.1"/>
    </source>
</evidence>
<dbReference type="PANTHER" id="PTHR43334:SF2">
    <property type="entry name" value="ACETATE--COA LIGASE [ADP-FORMING]"/>
    <property type="match status" value="1"/>
</dbReference>
<sequence length="492" mass="53769">MTTSNSDITRILFNPRRMAVIGASANLGKWGHIVPTNIIRGNYTGELFLVNPGGGEIHGTPIYRGLEEIGRTVDLAMLTIPAQQVERVFGDCSRAGIKVVIAISGGFSESSSEGKAMEERMVKAAASYGIRIVGPNTMGIYSAPWSLSALMPPVAPQPGHIAFAAQSGNLGTQLLGWGSHRGIGFSRFVCVGNESDLDFADYLEYFAEDDETKVILLYVEGFKRPRRVLELAERISLDKPIVIYKAGTTRAGHEAAASHSAAMAGSSEIYGGMIRQGGMIRAETTEEMLDFCDALVKTPLPRSRSVGILSWGGGWGVIAADLCERAGFDVSPLPDYAKKSLGDVLPTYWSKGNPVDMVGIVDLDAHTRCLELLSSCPEYDSIISLGTINAATAFGLAQRESEKLDKKLIDVQRQYMEMKASQFGRRVYELMRDLEKPILAVGMPEREKDLQEGSERPNSKICTYTNPERAVRVAEMLVERAEYLRSRQEARS</sequence>
<dbReference type="InterPro" id="IPR016102">
    <property type="entry name" value="Succinyl-CoA_synth-like"/>
</dbReference>